<evidence type="ECO:0000256" key="1">
    <source>
        <dbReference type="SAM" id="MobiDB-lite"/>
    </source>
</evidence>
<dbReference type="GO" id="GO:0006360">
    <property type="term" value="P:transcription by RNA polymerase I"/>
    <property type="evidence" value="ECO:0007669"/>
    <property type="project" value="InterPro"/>
</dbReference>
<dbReference type="GO" id="GO:0003743">
    <property type="term" value="F:translation initiation factor activity"/>
    <property type="evidence" value="ECO:0007669"/>
    <property type="project" value="UniProtKB-KW"/>
</dbReference>
<reference evidence="3" key="1">
    <citation type="journal article" date="2017" name="Genome Announc.">
        <title>Genome sequences of Cyberlindnera fabianii 65, Pichia kudriavzevii 129, and Saccharomyces cerevisiae 131 isolated from fermented masau fruits in Zimbabwe.</title>
        <authorList>
            <person name="van Rijswijck I.M.H."/>
            <person name="Derks M.F.L."/>
            <person name="Abee T."/>
            <person name="de Ridder D."/>
            <person name="Smid E.J."/>
        </authorList>
    </citation>
    <scope>NUCLEOTIDE SEQUENCE [LARGE SCALE GENOMIC DNA]</scope>
    <source>
        <strain evidence="3">65</strain>
    </source>
</reference>
<evidence type="ECO:0000313" key="3">
    <source>
        <dbReference type="Proteomes" id="UP000189513"/>
    </source>
</evidence>
<gene>
    <name evidence="2" type="ORF">BON22_1960</name>
</gene>
<name>A0A1V2L8V1_CYBFA</name>
<comment type="caution">
    <text evidence="2">The sequence shown here is derived from an EMBL/GenBank/DDBJ whole genome shotgun (WGS) entry which is preliminary data.</text>
</comment>
<organism evidence="2 3">
    <name type="scientific">Cyberlindnera fabianii</name>
    <name type="common">Yeast</name>
    <name type="synonym">Hansenula fabianii</name>
    <dbReference type="NCBI Taxonomy" id="36022"/>
    <lineage>
        <taxon>Eukaryota</taxon>
        <taxon>Fungi</taxon>
        <taxon>Dikarya</taxon>
        <taxon>Ascomycota</taxon>
        <taxon>Saccharomycotina</taxon>
        <taxon>Saccharomycetes</taxon>
        <taxon>Phaffomycetales</taxon>
        <taxon>Phaffomycetaceae</taxon>
        <taxon>Cyberlindnera</taxon>
    </lineage>
</organism>
<evidence type="ECO:0000313" key="2">
    <source>
        <dbReference type="EMBL" id="ONH68214.1"/>
    </source>
</evidence>
<protein>
    <submittedName>
        <fullName evidence="2">RNA polymerase I-specific transcription initiation factor RRN10</fullName>
    </submittedName>
</protein>
<dbReference type="EMBL" id="MPUK01000003">
    <property type="protein sequence ID" value="ONH68214.1"/>
    <property type="molecule type" value="Genomic_DNA"/>
</dbReference>
<dbReference type="VEuPathDB" id="FungiDB:BON22_1960"/>
<dbReference type="InterPro" id="IPR022793">
    <property type="entry name" value="Rrn10"/>
</dbReference>
<sequence length="134" mass="15210">MAPSNNIYTLTENSRNEPPDEFLANLANAPSLVPVRPRDNTFNPPDADLLRALHYYIAKRYPETEELYNESALLALGYLVEHWIDEALGPDGALVYGDGLDKEDEDTVKPKERQSWKIKSSSHIQDKPISKKEK</sequence>
<dbReference type="AlphaFoldDB" id="A0A1V2L8V1"/>
<dbReference type="PANTHER" id="PTHR28054:SF1">
    <property type="entry name" value="RNA POLYMERASE I-SPECIFIC TRANSCRIPTION INITIATION FACTOR RRN10"/>
    <property type="match status" value="1"/>
</dbReference>
<keyword evidence="2" id="KW-0648">Protein biosynthesis</keyword>
<proteinExistence type="predicted"/>
<dbReference type="Pfam" id="PF05234">
    <property type="entry name" value="UAF_Rrn10"/>
    <property type="match status" value="1"/>
</dbReference>
<keyword evidence="2" id="KW-0396">Initiation factor</keyword>
<dbReference type="PANTHER" id="PTHR28054">
    <property type="entry name" value="RNA POLYMERASE I-SPECIFIC TRANSCRIPTION INITIATION FACTOR RRN10"/>
    <property type="match status" value="1"/>
</dbReference>
<feature type="region of interest" description="Disordered" evidence="1">
    <location>
        <begin position="102"/>
        <end position="134"/>
    </location>
</feature>
<feature type="compositionally biased region" description="Basic and acidic residues" evidence="1">
    <location>
        <begin position="124"/>
        <end position="134"/>
    </location>
</feature>
<dbReference type="Proteomes" id="UP000189513">
    <property type="component" value="Unassembled WGS sequence"/>
</dbReference>
<keyword evidence="3" id="KW-1185">Reference proteome</keyword>
<accession>A0A1V2L8V1</accession>